<sequence>MTIHPLSKITPSSECWRIMVRVVRLYTLPAYNDERTTNSIEMVFMDEHGTTMHATVRRSLVGTFEKRIKEGYVYVFAYFGIGISSGNYRTSRHEFRLNFQPRTTVTACSCERIPVHGLKLTTISEILQADSNYPYLVDTMGVLTAVGKQKEIVKESKKTKMIYAKVKTYQGNINLQNVMYGTRLLLNPEIEEVVAFRQRIVGVPTNRRPLELPCDDMTVVQQNEFLDATRMTTISLLKDGSEDGTYIVYATVVSVNNVGDWFYLACKCNRAVKADVDEEFLKLTKAATIDTLKDCIEDGEYAVYGTIKDVDSDWFITVCRCGSEVVPRGGSYYCNECKRRVMNLIPRYRIKTRVVDTTDSATSVVLESVACLLLHKSCSEMLKYSELWINM</sequence>
<dbReference type="Gene3D" id="2.40.50.140">
    <property type="entry name" value="Nucleic acid-binding proteins"/>
    <property type="match status" value="3"/>
</dbReference>
<keyword evidence="3" id="KW-1185">Reference proteome</keyword>
<name>A0A484LTC2_9ASTE</name>
<gene>
    <name evidence="2" type="ORF">CCAM_LOCUS21012</name>
</gene>
<feature type="domain" description="Replication protein A 70 kDa DNA-binding subunit B/D first OB fold" evidence="1">
    <location>
        <begin position="4"/>
        <end position="108"/>
    </location>
</feature>
<dbReference type="Pfam" id="PF02721">
    <property type="entry name" value="DUF223"/>
    <property type="match status" value="1"/>
</dbReference>
<dbReference type="AlphaFoldDB" id="A0A484LTC2"/>
<dbReference type="Proteomes" id="UP000595140">
    <property type="component" value="Unassembled WGS sequence"/>
</dbReference>
<evidence type="ECO:0000313" key="3">
    <source>
        <dbReference type="Proteomes" id="UP000595140"/>
    </source>
</evidence>
<dbReference type="CDD" id="cd04480">
    <property type="entry name" value="RPA1_DBD_A_like"/>
    <property type="match status" value="1"/>
</dbReference>
<organism evidence="2 3">
    <name type="scientific">Cuscuta campestris</name>
    <dbReference type="NCBI Taxonomy" id="132261"/>
    <lineage>
        <taxon>Eukaryota</taxon>
        <taxon>Viridiplantae</taxon>
        <taxon>Streptophyta</taxon>
        <taxon>Embryophyta</taxon>
        <taxon>Tracheophyta</taxon>
        <taxon>Spermatophyta</taxon>
        <taxon>Magnoliopsida</taxon>
        <taxon>eudicotyledons</taxon>
        <taxon>Gunneridae</taxon>
        <taxon>Pentapetalae</taxon>
        <taxon>asterids</taxon>
        <taxon>lamiids</taxon>
        <taxon>Solanales</taxon>
        <taxon>Convolvulaceae</taxon>
        <taxon>Cuscuteae</taxon>
        <taxon>Cuscuta</taxon>
        <taxon>Cuscuta subgen. Grammica</taxon>
        <taxon>Cuscuta sect. Cleistogrammica</taxon>
    </lineage>
</organism>
<dbReference type="PANTHER" id="PTHR47165:SF4">
    <property type="entry name" value="OS03G0429900 PROTEIN"/>
    <property type="match status" value="1"/>
</dbReference>
<accession>A0A484LTC2</accession>
<dbReference type="SUPFAM" id="SSF50249">
    <property type="entry name" value="Nucleic acid-binding proteins"/>
    <property type="match status" value="2"/>
</dbReference>
<dbReference type="InterPro" id="IPR003871">
    <property type="entry name" value="RFA1B/D_OB_1st"/>
</dbReference>
<dbReference type="PANTHER" id="PTHR47165">
    <property type="entry name" value="OS03G0429900 PROTEIN"/>
    <property type="match status" value="1"/>
</dbReference>
<dbReference type="InterPro" id="IPR012340">
    <property type="entry name" value="NA-bd_OB-fold"/>
</dbReference>
<dbReference type="OrthoDB" id="1924490at2759"/>
<proteinExistence type="predicted"/>
<protein>
    <recommendedName>
        <fullName evidence="1">Replication protein A 70 kDa DNA-binding subunit B/D first OB fold domain-containing protein</fullName>
    </recommendedName>
</protein>
<evidence type="ECO:0000259" key="1">
    <source>
        <dbReference type="Pfam" id="PF02721"/>
    </source>
</evidence>
<dbReference type="EMBL" id="OOIL02001902">
    <property type="protein sequence ID" value="VFQ79236.1"/>
    <property type="molecule type" value="Genomic_DNA"/>
</dbReference>
<reference evidence="2 3" key="1">
    <citation type="submission" date="2018-04" db="EMBL/GenBank/DDBJ databases">
        <authorList>
            <person name="Vogel A."/>
        </authorList>
    </citation>
    <scope>NUCLEOTIDE SEQUENCE [LARGE SCALE GENOMIC DNA]</scope>
</reference>
<evidence type="ECO:0000313" key="2">
    <source>
        <dbReference type="EMBL" id="VFQ79236.1"/>
    </source>
</evidence>